<name>A0AAV1VY87_LUPLU</name>
<keyword evidence="5 6" id="KW-0732">Signal</keyword>
<evidence type="ECO:0000313" key="7">
    <source>
        <dbReference type="EMBL" id="CAL0301781.1"/>
    </source>
</evidence>
<organism evidence="7 8">
    <name type="scientific">Lupinus luteus</name>
    <name type="common">European yellow lupine</name>
    <dbReference type="NCBI Taxonomy" id="3873"/>
    <lineage>
        <taxon>Eukaryota</taxon>
        <taxon>Viridiplantae</taxon>
        <taxon>Streptophyta</taxon>
        <taxon>Embryophyta</taxon>
        <taxon>Tracheophyta</taxon>
        <taxon>Spermatophyta</taxon>
        <taxon>Magnoliopsida</taxon>
        <taxon>eudicotyledons</taxon>
        <taxon>Gunneridae</taxon>
        <taxon>Pentapetalae</taxon>
        <taxon>rosids</taxon>
        <taxon>fabids</taxon>
        <taxon>Fabales</taxon>
        <taxon>Fabaceae</taxon>
        <taxon>Papilionoideae</taxon>
        <taxon>50 kb inversion clade</taxon>
        <taxon>genistoids sensu lato</taxon>
        <taxon>core genistoids</taxon>
        <taxon>Genisteae</taxon>
        <taxon>Lupinus</taxon>
    </lineage>
</organism>
<keyword evidence="3 6" id="KW-0713">Self-incompatibility</keyword>
<evidence type="ECO:0000256" key="3">
    <source>
        <dbReference type="ARBA" id="ARBA00022471"/>
    </source>
</evidence>
<dbReference type="Proteomes" id="UP001497480">
    <property type="component" value="Unassembled WGS sequence"/>
</dbReference>
<dbReference type="InterPro" id="IPR010264">
    <property type="entry name" value="Self-incomp_S1"/>
</dbReference>
<sequence length="137" mass="15920">MVHSISHISIFLLVLISYLAKLCEGKVLFFPIRHVHLKNNLGDGVNLQVHCKSGDDDLGVHNVTHGADYEFQFRVNIFGTTQFFCGLVWNNKLHYIDAYIHKRDKQRCGPDCFWTIKQDQACLYNYHTRSQDCIAYK</sequence>
<keyword evidence="8" id="KW-1185">Reference proteome</keyword>
<dbReference type="AlphaFoldDB" id="A0AAV1VY87"/>
<gene>
    <name evidence="7" type="ORF">LLUT_LOCUS2841</name>
</gene>
<feature type="signal peptide" evidence="6">
    <location>
        <begin position="1"/>
        <end position="25"/>
    </location>
</feature>
<evidence type="ECO:0000256" key="2">
    <source>
        <dbReference type="ARBA" id="ARBA00005581"/>
    </source>
</evidence>
<accession>A0AAV1VY87</accession>
<comment type="caution">
    <text evidence="7">The sequence shown here is derived from an EMBL/GenBank/DDBJ whole genome shotgun (WGS) entry which is preliminary data.</text>
</comment>
<dbReference type="PANTHER" id="PTHR31232">
    <property type="match status" value="1"/>
</dbReference>
<reference evidence="7 8" key="1">
    <citation type="submission" date="2024-03" db="EMBL/GenBank/DDBJ databases">
        <authorList>
            <person name="Martinez-Hernandez J."/>
        </authorList>
    </citation>
    <scope>NUCLEOTIDE SEQUENCE [LARGE SCALE GENOMIC DNA]</scope>
</reference>
<evidence type="ECO:0000256" key="4">
    <source>
        <dbReference type="ARBA" id="ARBA00022525"/>
    </source>
</evidence>
<dbReference type="GO" id="GO:0060320">
    <property type="term" value="P:rejection of self pollen"/>
    <property type="evidence" value="ECO:0007669"/>
    <property type="project" value="UniProtKB-KW"/>
</dbReference>
<dbReference type="Pfam" id="PF05938">
    <property type="entry name" value="Self-incomp_S1"/>
    <property type="match status" value="1"/>
</dbReference>
<comment type="similarity">
    <text evidence="2 6">Belongs to the plant self-incompatibility (S1) protein family.</text>
</comment>
<comment type="subcellular location">
    <subcellularLocation>
        <location evidence="1 6">Secreted</location>
    </subcellularLocation>
</comment>
<keyword evidence="4 6" id="KW-0964">Secreted</keyword>
<dbReference type="EMBL" id="CAXHTB010000002">
    <property type="protein sequence ID" value="CAL0301781.1"/>
    <property type="molecule type" value="Genomic_DNA"/>
</dbReference>
<dbReference type="PANTHER" id="PTHR31232:SF43">
    <property type="entry name" value="S-PROTEIN HOMOLOG 29-RELATED"/>
    <property type="match status" value="1"/>
</dbReference>
<dbReference type="GO" id="GO:0005576">
    <property type="term" value="C:extracellular region"/>
    <property type="evidence" value="ECO:0007669"/>
    <property type="project" value="UniProtKB-SubCell"/>
</dbReference>
<proteinExistence type="inferred from homology"/>
<feature type="chain" id="PRO_5043094443" description="S-protein homolog" evidence="6">
    <location>
        <begin position="26"/>
        <end position="137"/>
    </location>
</feature>
<evidence type="ECO:0000256" key="6">
    <source>
        <dbReference type="RuleBase" id="RU367044"/>
    </source>
</evidence>
<evidence type="ECO:0000256" key="5">
    <source>
        <dbReference type="ARBA" id="ARBA00022729"/>
    </source>
</evidence>
<protein>
    <recommendedName>
        <fullName evidence="6">S-protein homolog</fullName>
    </recommendedName>
</protein>
<evidence type="ECO:0000313" key="8">
    <source>
        <dbReference type="Proteomes" id="UP001497480"/>
    </source>
</evidence>
<evidence type="ECO:0000256" key="1">
    <source>
        <dbReference type="ARBA" id="ARBA00004613"/>
    </source>
</evidence>